<dbReference type="InterPro" id="IPR025540">
    <property type="entry name" value="FlK"/>
</dbReference>
<proteinExistence type="predicted"/>
<evidence type="ECO:0000313" key="2">
    <source>
        <dbReference type="EMBL" id="MBS7527241.1"/>
    </source>
</evidence>
<name>A0ABS5PS94_9FIRM</name>
<feature type="domain" description="Fluoroacetyl-CoA-specific thioesterase-like" evidence="1">
    <location>
        <begin position="18"/>
        <end position="117"/>
    </location>
</feature>
<dbReference type="PANTHER" id="PTHR36934">
    <property type="entry name" value="BLR0278 PROTEIN"/>
    <property type="match status" value="1"/>
</dbReference>
<evidence type="ECO:0000313" key="3">
    <source>
        <dbReference type="Proteomes" id="UP000746471"/>
    </source>
</evidence>
<dbReference type="EMBL" id="JAHBCL010000018">
    <property type="protein sequence ID" value="MBS7527241.1"/>
    <property type="molecule type" value="Genomic_DNA"/>
</dbReference>
<accession>A0ABS5PS94</accession>
<keyword evidence="3" id="KW-1185">Reference proteome</keyword>
<organism evidence="2 3">
    <name type="scientific">Fusibacter paucivorans</name>
    <dbReference type="NCBI Taxonomy" id="76009"/>
    <lineage>
        <taxon>Bacteria</taxon>
        <taxon>Bacillati</taxon>
        <taxon>Bacillota</taxon>
        <taxon>Clostridia</taxon>
        <taxon>Eubacteriales</taxon>
        <taxon>Eubacteriales Family XII. Incertae Sedis</taxon>
        <taxon>Fusibacter</taxon>
    </lineage>
</organism>
<sequence length="130" mass="13989">MTLKVGDIYESELIVAYEHSAAAFGSGAIEVFSTPMMIGLMENAALNCAQNGLEEAFGTVGTFVNVKHMAATPIGMKVTAKAELIEIDGKKLLFNVSAYDETGVIGEGTHGRYIIESQKFLEKVNQKQKA</sequence>
<dbReference type="SUPFAM" id="SSF54637">
    <property type="entry name" value="Thioesterase/thiol ester dehydrase-isomerase"/>
    <property type="match status" value="1"/>
</dbReference>
<dbReference type="Gene3D" id="3.10.129.10">
    <property type="entry name" value="Hotdog Thioesterase"/>
    <property type="match status" value="1"/>
</dbReference>
<dbReference type="PANTHER" id="PTHR36934:SF1">
    <property type="entry name" value="THIOESTERASE DOMAIN-CONTAINING PROTEIN"/>
    <property type="match status" value="1"/>
</dbReference>
<protein>
    <submittedName>
        <fullName evidence="2">Thioesterase family protein</fullName>
    </submittedName>
</protein>
<dbReference type="InterPro" id="IPR054485">
    <property type="entry name" value="FlK-like_dom"/>
</dbReference>
<dbReference type="Pfam" id="PF22636">
    <property type="entry name" value="FlK"/>
    <property type="match status" value="1"/>
</dbReference>
<reference evidence="2 3" key="1">
    <citation type="submission" date="2021-05" db="EMBL/GenBank/DDBJ databases">
        <title>Fusibacter ferrireducens sp. nov., an anaerobic, sulfur- and Fe-reducing bacterium isolated from the mangrove sediment.</title>
        <authorList>
            <person name="Qiu D."/>
        </authorList>
    </citation>
    <scope>NUCLEOTIDE SEQUENCE [LARGE SCALE GENOMIC DNA]</scope>
    <source>
        <strain evidence="2 3">DSM 12116</strain>
    </source>
</reference>
<comment type="caution">
    <text evidence="2">The sequence shown here is derived from an EMBL/GenBank/DDBJ whole genome shotgun (WGS) entry which is preliminary data.</text>
</comment>
<dbReference type="Proteomes" id="UP000746471">
    <property type="component" value="Unassembled WGS sequence"/>
</dbReference>
<gene>
    <name evidence="2" type="ORF">KHM83_11165</name>
</gene>
<dbReference type="PIRSF" id="PIRSF014972">
    <property type="entry name" value="FlK"/>
    <property type="match status" value="1"/>
</dbReference>
<evidence type="ECO:0000259" key="1">
    <source>
        <dbReference type="Pfam" id="PF22636"/>
    </source>
</evidence>
<dbReference type="InterPro" id="IPR029069">
    <property type="entry name" value="HotDog_dom_sf"/>
</dbReference>